<evidence type="ECO:0000256" key="1">
    <source>
        <dbReference type="SAM" id="Coils"/>
    </source>
</evidence>
<keyword evidence="3" id="KW-1185">Reference proteome</keyword>
<evidence type="ECO:0000313" key="2">
    <source>
        <dbReference type="EMBL" id="OMO84093.1"/>
    </source>
</evidence>
<proteinExistence type="predicted"/>
<dbReference type="Proteomes" id="UP000187203">
    <property type="component" value="Unassembled WGS sequence"/>
</dbReference>
<evidence type="ECO:0000313" key="3">
    <source>
        <dbReference type="Proteomes" id="UP000187203"/>
    </source>
</evidence>
<accession>A0A1R3INF1</accession>
<organism evidence="2 3">
    <name type="scientific">Corchorus olitorius</name>
    <dbReference type="NCBI Taxonomy" id="93759"/>
    <lineage>
        <taxon>Eukaryota</taxon>
        <taxon>Viridiplantae</taxon>
        <taxon>Streptophyta</taxon>
        <taxon>Embryophyta</taxon>
        <taxon>Tracheophyta</taxon>
        <taxon>Spermatophyta</taxon>
        <taxon>Magnoliopsida</taxon>
        <taxon>eudicotyledons</taxon>
        <taxon>Gunneridae</taxon>
        <taxon>Pentapetalae</taxon>
        <taxon>rosids</taxon>
        <taxon>malvids</taxon>
        <taxon>Malvales</taxon>
        <taxon>Malvaceae</taxon>
        <taxon>Grewioideae</taxon>
        <taxon>Apeibeae</taxon>
        <taxon>Corchorus</taxon>
    </lineage>
</organism>
<gene>
    <name evidence="2" type="ORF">COLO4_22227</name>
</gene>
<feature type="coiled-coil region" evidence="1">
    <location>
        <begin position="41"/>
        <end position="89"/>
    </location>
</feature>
<protein>
    <submittedName>
        <fullName evidence="2">Uncharacterized protein</fullName>
    </submittedName>
</protein>
<dbReference type="AlphaFoldDB" id="A0A1R3INF1"/>
<name>A0A1R3INF1_9ROSI</name>
<keyword evidence="1" id="KW-0175">Coiled coil</keyword>
<dbReference type="EMBL" id="AWUE01017885">
    <property type="protein sequence ID" value="OMO84093.1"/>
    <property type="molecule type" value="Genomic_DNA"/>
</dbReference>
<reference evidence="3" key="1">
    <citation type="submission" date="2013-09" db="EMBL/GenBank/DDBJ databases">
        <title>Corchorus olitorius genome sequencing.</title>
        <authorList>
            <person name="Alam M."/>
            <person name="Haque M.S."/>
            <person name="Islam M.S."/>
            <person name="Emdad E.M."/>
            <person name="Islam M.M."/>
            <person name="Ahmed B."/>
            <person name="Halim A."/>
            <person name="Hossen Q.M.M."/>
            <person name="Hossain M.Z."/>
            <person name="Ahmed R."/>
            <person name="Khan M.M."/>
            <person name="Islam R."/>
            <person name="Rashid M.M."/>
            <person name="Khan S.A."/>
            <person name="Rahman M.S."/>
            <person name="Alam M."/>
            <person name="Yahiya A.S."/>
            <person name="Khan M.S."/>
            <person name="Azam M.S."/>
            <person name="Haque T."/>
            <person name="Lashkar M.Z.H."/>
            <person name="Akhand A.I."/>
            <person name="Morshed G."/>
            <person name="Roy S."/>
            <person name="Uddin K.S."/>
            <person name="Rabeya T."/>
            <person name="Hossain A.S."/>
            <person name="Chowdhury A."/>
            <person name="Snigdha A.R."/>
            <person name="Mortoza M.S."/>
            <person name="Matin S.A."/>
            <person name="Hoque S.M.E."/>
            <person name="Islam M.K."/>
            <person name="Roy D.K."/>
            <person name="Haider R."/>
            <person name="Moosa M.M."/>
            <person name="Elias S.M."/>
            <person name="Hasan A.M."/>
            <person name="Jahan S."/>
            <person name="Shafiuddin M."/>
            <person name="Mahmood N."/>
            <person name="Shommy N.S."/>
        </authorList>
    </citation>
    <scope>NUCLEOTIDE SEQUENCE [LARGE SCALE GENOMIC DNA]</scope>
    <source>
        <strain evidence="3">cv. O-4</strain>
    </source>
</reference>
<sequence>MALDLAQCYQVRPGRASLSNGKGGKKKASNSLGAMASLGEKAKMIQRIKKMKTKLASMKEEKRADAESLKAMEKSVDEIGEEFARLKTENELAKITYLPVVFLGGNI</sequence>
<comment type="caution">
    <text evidence="2">The sequence shown here is derived from an EMBL/GenBank/DDBJ whole genome shotgun (WGS) entry which is preliminary data.</text>
</comment>